<evidence type="ECO:0000256" key="2">
    <source>
        <dbReference type="ARBA" id="ARBA00022475"/>
    </source>
</evidence>
<dbReference type="Pfam" id="PF08478">
    <property type="entry name" value="POTRA_1"/>
    <property type="match status" value="1"/>
</dbReference>
<keyword evidence="12" id="KW-1185">Reference proteome</keyword>
<evidence type="ECO:0000256" key="1">
    <source>
        <dbReference type="ARBA" id="ARBA00004370"/>
    </source>
</evidence>
<keyword evidence="5 9" id="KW-1133">Transmembrane helix</keyword>
<comment type="caution">
    <text evidence="11">The sequence shown here is derived from an EMBL/GenBank/DDBJ whole genome shotgun (WGS) entry which is preliminary data.</text>
</comment>
<keyword evidence="4 9" id="KW-0812">Transmembrane</keyword>
<dbReference type="PANTHER" id="PTHR35851:SF1">
    <property type="entry name" value="CELL DIVISION PROTEIN FTSQ"/>
    <property type="match status" value="1"/>
</dbReference>
<evidence type="ECO:0000313" key="12">
    <source>
        <dbReference type="Proteomes" id="UP001595952"/>
    </source>
</evidence>
<keyword evidence="3 11" id="KW-0132">Cell division</keyword>
<dbReference type="InterPro" id="IPR034746">
    <property type="entry name" value="POTRA"/>
</dbReference>
<feature type="domain" description="POTRA" evidence="10">
    <location>
        <begin position="85"/>
        <end position="155"/>
    </location>
</feature>
<dbReference type="PROSITE" id="PS51779">
    <property type="entry name" value="POTRA"/>
    <property type="match status" value="1"/>
</dbReference>
<evidence type="ECO:0000259" key="10">
    <source>
        <dbReference type="PROSITE" id="PS51779"/>
    </source>
</evidence>
<feature type="region of interest" description="Disordered" evidence="8">
    <location>
        <begin position="1"/>
        <end position="56"/>
    </location>
</feature>
<dbReference type="RefSeq" id="WP_380060252.1">
    <property type="nucleotide sequence ID" value="NZ_JBHSEI010000001.1"/>
</dbReference>
<dbReference type="InterPro" id="IPR026579">
    <property type="entry name" value="FtsQ"/>
</dbReference>
<gene>
    <name evidence="11" type="ORF">ACFO0D_02595</name>
</gene>
<dbReference type="InterPro" id="IPR013685">
    <property type="entry name" value="POTRA_FtsQ_type"/>
</dbReference>
<protein>
    <submittedName>
        <fullName evidence="11">Cell division protein FtsQ/DivIB</fullName>
    </submittedName>
</protein>
<sequence>MSGLPPGTGPERRRNRRVLRSQEAEAPSPDPLVPEPQTPDQAAAPHSESTEPAPRRVGRLRRLPWARMLLGLALAGALVASLVALPVRQVTVSGHSRLTEAQVRRLAGLGGAENSFGWLYYGAWRARGLLQNPWVQAAVVTRTFPDRVAIQVTERRPLALFTRLDGRTVMVAQDGTLLPRAGAPVNLPVIQGWGPERLSDALQVLRALGQYNVKSVLYSPSGLKVKLAAGSVWSGDVHALLKYAGSISMYPNKNINIYPWGVSVQE</sequence>
<evidence type="ECO:0000256" key="3">
    <source>
        <dbReference type="ARBA" id="ARBA00022618"/>
    </source>
</evidence>
<evidence type="ECO:0000256" key="4">
    <source>
        <dbReference type="ARBA" id="ARBA00022692"/>
    </source>
</evidence>
<evidence type="ECO:0000313" key="11">
    <source>
        <dbReference type="EMBL" id="MFC4637222.1"/>
    </source>
</evidence>
<keyword evidence="7" id="KW-0131">Cell cycle</keyword>
<organism evidence="11 12">
    <name type="scientific">Deinococcus hohokamensis</name>
    <dbReference type="NCBI Taxonomy" id="309883"/>
    <lineage>
        <taxon>Bacteria</taxon>
        <taxon>Thermotogati</taxon>
        <taxon>Deinococcota</taxon>
        <taxon>Deinococci</taxon>
        <taxon>Deinococcales</taxon>
        <taxon>Deinococcaceae</taxon>
        <taxon>Deinococcus</taxon>
    </lineage>
</organism>
<dbReference type="GO" id="GO:0051301">
    <property type="term" value="P:cell division"/>
    <property type="evidence" value="ECO:0007669"/>
    <property type="project" value="UniProtKB-KW"/>
</dbReference>
<name>A0ABV9I4D1_9DEIO</name>
<dbReference type="PANTHER" id="PTHR35851">
    <property type="entry name" value="CELL DIVISION PROTEIN FTSQ"/>
    <property type="match status" value="1"/>
</dbReference>
<dbReference type="Proteomes" id="UP001595952">
    <property type="component" value="Unassembled WGS sequence"/>
</dbReference>
<dbReference type="Gene3D" id="3.10.20.310">
    <property type="entry name" value="membrane protein fhac"/>
    <property type="match status" value="1"/>
</dbReference>
<evidence type="ECO:0000256" key="8">
    <source>
        <dbReference type="SAM" id="MobiDB-lite"/>
    </source>
</evidence>
<evidence type="ECO:0000256" key="7">
    <source>
        <dbReference type="ARBA" id="ARBA00023306"/>
    </source>
</evidence>
<accession>A0ABV9I4D1</accession>
<proteinExistence type="predicted"/>
<evidence type="ECO:0000256" key="9">
    <source>
        <dbReference type="SAM" id="Phobius"/>
    </source>
</evidence>
<evidence type="ECO:0000256" key="5">
    <source>
        <dbReference type="ARBA" id="ARBA00022989"/>
    </source>
</evidence>
<dbReference type="EMBL" id="JBHSEI010000001">
    <property type="protein sequence ID" value="MFC4637222.1"/>
    <property type="molecule type" value="Genomic_DNA"/>
</dbReference>
<keyword evidence="6 9" id="KW-0472">Membrane</keyword>
<comment type="subcellular location">
    <subcellularLocation>
        <location evidence="1">Membrane</location>
    </subcellularLocation>
</comment>
<evidence type="ECO:0000256" key="6">
    <source>
        <dbReference type="ARBA" id="ARBA00023136"/>
    </source>
</evidence>
<keyword evidence="2" id="KW-1003">Cell membrane</keyword>
<reference evidence="12" key="1">
    <citation type="journal article" date="2019" name="Int. J. Syst. Evol. Microbiol.">
        <title>The Global Catalogue of Microorganisms (GCM) 10K type strain sequencing project: providing services to taxonomists for standard genome sequencing and annotation.</title>
        <authorList>
            <consortium name="The Broad Institute Genomics Platform"/>
            <consortium name="The Broad Institute Genome Sequencing Center for Infectious Disease"/>
            <person name="Wu L."/>
            <person name="Ma J."/>
        </authorList>
    </citation>
    <scope>NUCLEOTIDE SEQUENCE [LARGE SCALE GENOMIC DNA]</scope>
    <source>
        <strain evidence="12">CCUG 55995</strain>
    </source>
</reference>
<feature type="transmembrane region" description="Helical" evidence="9">
    <location>
        <begin position="65"/>
        <end position="87"/>
    </location>
</feature>
<feature type="compositionally biased region" description="Pro residues" evidence="8">
    <location>
        <begin position="28"/>
        <end position="37"/>
    </location>
</feature>